<evidence type="ECO:0000313" key="3">
    <source>
        <dbReference type="Proteomes" id="UP000235803"/>
    </source>
</evidence>
<evidence type="ECO:0000313" key="2">
    <source>
        <dbReference type="EMBL" id="PMR74363.1"/>
    </source>
</evidence>
<organism evidence="2 3">
    <name type="scientific">Billgrantia endophytica</name>
    <dbReference type="NCBI Taxonomy" id="2033802"/>
    <lineage>
        <taxon>Bacteria</taxon>
        <taxon>Pseudomonadati</taxon>
        <taxon>Pseudomonadota</taxon>
        <taxon>Gammaproteobacteria</taxon>
        <taxon>Oceanospirillales</taxon>
        <taxon>Halomonadaceae</taxon>
        <taxon>Billgrantia</taxon>
    </lineage>
</organism>
<dbReference type="InterPro" id="IPR029016">
    <property type="entry name" value="GAF-like_dom_sf"/>
</dbReference>
<comment type="caution">
    <text evidence="2">The sequence shown here is derived from an EMBL/GenBank/DDBJ whole genome shotgun (WGS) entry which is preliminary data.</text>
</comment>
<name>A0A2N7U1T0_9GAMM</name>
<accession>A0A2N7U1T0</accession>
<dbReference type="SUPFAM" id="SSF55785">
    <property type="entry name" value="PYP-like sensor domain (PAS domain)"/>
    <property type="match status" value="1"/>
</dbReference>
<dbReference type="InterPro" id="IPR013654">
    <property type="entry name" value="PAS_2"/>
</dbReference>
<dbReference type="Gene3D" id="3.30.450.20">
    <property type="entry name" value="PAS domain"/>
    <property type="match status" value="1"/>
</dbReference>
<dbReference type="SUPFAM" id="SSF55781">
    <property type="entry name" value="GAF domain-like"/>
    <property type="match status" value="1"/>
</dbReference>
<dbReference type="OrthoDB" id="6134624at2"/>
<sequence length="367" mass="39614">MATNGLLPSYRSVRSCHVHHRSGMAWRLVATRSRYDITGPPMPARRKGEPDVSICPPGPADTIGAIQPHGCLIAIDTNWHSVRLASANLSHFFSLSPAEALGQPPERVLGSATVAALAKALTLGAPGVAIVSGRPDSAPSRLYATAHTTAQYVILEVEPLEGHFDDLPGLGAIWSARIAQANSEQAVLARLLRAFRVLTGFESVAMYGPGRDGRIERQTRDEAEDPIAPADGFPIDNTAAVPLLMIDSLAEPAGLIGTQGAAPDLSCCALRLAPLTIRAWLGQRQARTALALGLSEADRHWGVILCQDRRPRHLAPPLRHLLQQLAQTAAQRHALLHERREARHHRHFLGTGGVRDRRQWLRAAPGP</sequence>
<dbReference type="Gene3D" id="3.30.450.40">
    <property type="match status" value="1"/>
</dbReference>
<dbReference type="Pfam" id="PF08446">
    <property type="entry name" value="PAS_2"/>
    <property type="match status" value="1"/>
</dbReference>
<gene>
    <name evidence="2" type="ORF">C1H69_14010</name>
</gene>
<dbReference type="Proteomes" id="UP000235803">
    <property type="component" value="Unassembled WGS sequence"/>
</dbReference>
<feature type="domain" description="PAS fold-2" evidence="1">
    <location>
        <begin position="63"/>
        <end position="159"/>
    </location>
</feature>
<dbReference type="AlphaFoldDB" id="A0A2N7U1T0"/>
<evidence type="ECO:0000259" key="1">
    <source>
        <dbReference type="Pfam" id="PF08446"/>
    </source>
</evidence>
<dbReference type="EMBL" id="PNRF01000028">
    <property type="protein sequence ID" value="PMR74363.1"/>
    <property type="molecule type" value="Genomic_DNA"/>
</dbReference>
<dbReference type="InterPro" id="IPR035965">
    <property type="entry name" value="PAS-like_dom_sf"/>
</dbReference>
<reference evidence="2 3" key="1">
    <citation type="submission" date="2018-01" db="EMBL/GenBank/DDBJ databases">
        <title>Halomonas endophytica sp. nov., isolated from storage liquid in the stems of Populus euphratica.</title>
        <authorList>
            <person name="Chen C."/>
        </authorList>
    </citation>
    <scope>NUCLEOTIDE SEQUENCE [LARGE SCALE GENOMIC DNA]</scope>
    <source>
        <strain evidence="2 3">MC28</strain>
    </source>
</reference>
<proteinExistence type="predicted"/>
<dbReference type="GO" id="GO:0006355">
    <property type="term" value="P:regulation of DNA-templated transcription"/>
    <property type="evidence" value="ECO:0007669"/>
    <property type="project" value="InterPro"/>
</dbReference>
<protein>
    <recommendedName>
        <fullName evidence="1">PAS fold-2 domain-containing protein</fullName>
    </recommendedName>
</protein>
<keyword evidence="3" id="KW-1185">Reference proteome</keyword>